<feature type="transmembrane region" description="Helical" evidence="7">
    <location>
        <begin position="414"/>
        <end position="433"/>
    </location>
</feature>
<dbReference type="PANTHER" id="PTHR30250:SF10">
    <property type="entry name" value="LIPOPOLYSACCHARIDE BIOSYNTHESIS PROTEIN WZXC"/>
    <property type="match status" value="1"/>
</dbReference>
<feature type="transmembrane region" description="Helical" evidence="7">
    <location>
        <begin position="171"/>
        <end position="191"/>
    </location>
</feature>
<comment type="similarity">
    <text evidence="2">Belongs to the polysaccharide synthase family.</text>
</comment>
<feature type="transmembrane region" description="Helical" evidence="7">
    <location>
        <begin position="12"/>
        <end position="36"/>
    </location>
</feature>
<evidence type="ECO:0000313" key="9">
    <source>
        <dbReference type="Proteomes" id="UP000600600"/>
    </source>
</evidence>
<evidence type="ECO:0000256" key="7">
    <source>
        <dbReference type="SAM" id="Phobius"/>
    </source>
</evidence>
<proteinExistence type="inferred from homology"/>
<keyword evidence="3" id="KW-1003">Cell membrane</keyword>
<evidence type="ECO:0000256" key="5">
    <source>
        <dbReference type="ARBA" id="ARBA00022989"/>
    </source>
</evidence>
<feature type="transmembrane region" description="Helical" evidence="7">
    <location>
        <begin position="375"/>
        <end position="394"/>
    </location>
</feature>
<keyword evidence="5 7" id="KW-1133">Transmembrane helix</keyword>
<evidence type="ECO:0000256" key="2">
    <source>
        <dbReference type="ARBA" id="ARBA00007430"/>
    </source>
</evidence>
<evidence type="ECO:0000256" key="4">
    <source>
        <dbReference type="ARBA" id="ARBA00022692"/>
    </source>
</evidence>
<gene>
    <name evidence="8" type="ORF">H8S67_17115</name>
</gene>
<feature type="transmembrane region" description="Helical" evidence="7">
    <location>
        <begin position="439"/>
        <end position="459"/>
    </location>
</feature>
<reference evidence="8 9" key="1">
    <citation type="submission" date="2020-08" db="EMBL/GenBank/DDBJ databases">
        <title>Genome public.</title>
        <authorList>
            <person name="Liu C."/>
            <person name="Sun Q."/>
        </authorList>
    </citation>
    <scope>NUCLEOTIDE SEQUENCE [LARGE SCALE GENOMIC DNA]</scope>
    <source>
        <strain evidence="8 9">M27</strain>
    </source>
</reference>
<sequence length="485" mass="54297">MASLRSLTLNGVKWYLIGDSVIIAFNFVIGIILARLLTPEDFGIIGVYGIFFALAEIFINGGFSMSLIQKKDMSDLDCSTAFWANIIVGIFFFLIFELSSPLIASFFNIPVLTDIIRVSAIGLLIGSFTVVQTTLFTKRVEFKTISIIRFLGSVSAGLLCVFLAYQGLGLWSLVIQGLASGLIRSVLLWIVSKWRPKFEFSWQSFRAMFSFGGRILGTRLLESLSGQASAFVLGKAFSPRDLGYYQKGAAFSRLLSTSISGALFGVSFPVLAKTKDDETLLYIYRRYIKVTSMVIFFMMLLLCVLAHPLIVFLYTDKWEMSAILMQIVILGLMFDHIIGLNNNIFNVKGKGDILLRLQIAKTTILFILLCLSFKFGIYGVCVAEVLYYQCAIAMCGYQTKKIIGYGYFSQMKDILPYLLMSGIAVSPAFVLTYTALSNLAVLLIGGITSILFYISILIFRKDPIFLQYVWNDTRIIKMRTKLKIN</sequence>
<evidence type="ECO:0000256" key="1">
    <source>
        <dbReference type="ARBA" id="ARBA00004651"/>
    </source>
</evidence>
<dbReference type="InterPro" id="IPR050833">
    <property type="entry name" value="Poly_Biosynth_Transport"/>
</dbReference>
<dbReference type="Proteomes" id="UP000600600">
    <property type="component" value="Unassembled WGS sequence"/>
</dbReference>
<feature type="transmembrane region" description="Helical" evidence="7">
    <location>
        <begin position="147"/>
        <end position="165"/>
    </location>
</feature>
<dbReference type="RefSeq" id="WP_186968134.1">
    <property type="nucleotide sequence ID" value="NZ_JACOOE010000009.1"/>
</dbReference>
<evidence type="ECO:0000256" key="3">
    <source>
        <dbReference type="ARBA" id="ARBA00022475"/>
    </source>
</evidence>
<feature type="transmembrane region" description="Helical" evidence="7">
    <location>
        <begin position="293"/>
        <end position="314"/>
    </location>
</feature>
<feature type="transmembrane region" description="Helical" evidence="7">
    <location>
        <begin position="115"/>
        <end position="135"/>
    </location>
</feature>
<accession>A0ABR7CFP7</accession>
<dbReference type="PANTHER" id="PTHR30250">
    <property type="entry name" value="PST FAMILY PREDICTED COLANIC ACID TRANSPORTER"/>
    <property type="match status" value="1"/>
</dbReference>
<evidence type="ECO:0000313" key="8">
    <source>
        <dbReference type="EMBL" id="MBC5606374.1"/>
    </source>
</evidence>
<dbReference type="EMBL" id="JACOOE010000009">
    <property type="protein sequence ID" value="MBC5606374.1"/>
    <property type="molecule type" value="Genomic_DNA"/>
</dbReference>
<dbReference type="Pfam" id="PF13440">
    <property type="entry name" value="Polysacc_synt_3"/>
    <property type="match status" value="1"/>
</dbReference>
<dbReference type="CDD" id="cd13127">
    <property type="entry name" value="MATE_tuaB_like"/>
    <property type="match status" value="1"/>
</dbReference>
<feature type="transmembrane region" description="Helical" evidence="7">
    <location>
        <begin position="42"/>
        <end position="68"/>
    </location>
</feature>
<comment type="subcellular location">
    <subcellularLocation>
        <location evidence="1">Cell membrane</location>
        <topology evidence="1">Multi-pass membrane protein</topology>
    </subcellularLocation>
</comment>
<feature type="transmembrane region" description="Helical" evidence="7">
    <location>
        <begin position="80"/>
        <end position="103"/>
    </location>
</feature>
<protein>
    <submittedName>
        <fullName evidence="8">Lipopolysaccharide biosynthesis protein</fullName>
    </submittedName>
</protein>
<feature type="transmembrane region" description="Helical" evidence="7">
    <location>
        <begin position="254"/>
        <end position="272"/>
    </location>
</feature>
<feature type="transmembrane region" description="Helical" evidence="7">
    <location>
        <begin position="320"/>
        <end position="341"/>
    </location>
</feature>
<name>A0ABR7CFP7_9BACE</name>
<keyword evidence="4 7" id="KW-0812">Transmembrane</keyword>
<organism evidence="8 9">
    <name type="scientific">Bacteroides difficilis</name>
    <dbReference type="NCBI Taxonomy" id="2763021"/>
    <lineage>
        <taxon>Bacteria</taxon>
        <taxon>Pseudomonadati</taxon>
        <taxon>Bacteroidota</taxon>
        <taxon>Bacteroidia</taxon>
        <taxon>Bacteroidales</taxon>
        <taxon>Bacteroidaceae</taxon>
        <taxon>Bacteroides</taxon>
    </lineage>
</organism>
<comment type="caution">
    <text evidence="8">The sequence shown here is derived from an EMBL/GenBank/DDBJ whole genome shotgun (WGS) entry which is preliminary data.</text>
</comment>
<keyword evidence="6 7" id="KW-0472">Membrane</keyword>
<keyword evidence="9" id="KW-1185">Reference proteome</keyword>
<evidence type="ECO:0000256" key="6">
    <source>
        <dbReference type="ARBA" id="ARBA00023136"/>
    </source>
</evidence>